<evidence type="ECO:0000313" key="2">
    <source>
        <dbReference type="EMBL" id="CAB1453496.1"/>
    </source>
</evidence>
<dbReference type="AlphaFoldDB" id="A0A9N7Z7P2"/>
<feature type="region of interest" description="Disordered" evidence="1">
    <location>
        <begin position="24"/>
        <end position="77"/>
    </location>
</feature>
<comment type="caution">
    <text evidence="2">The sequence shown here is derived from an EMBL/GenBank/DDBJ whole genome shotgun (WGS) entry which is preliminary data.</text>
</comment>
<name>A0A9N7Z7P2_PLEPL</name>
<dbReference type="Proteomes" id="UP001153269">
    <property type="component" value="Unassembled WGS sequence"/>
</dbReference>
<protein>
    <submittedName>
        <fullName evidence="2">Uncharacterized protein</fullName>
    </submittedName>
</protein>
<proteinExistence type="predicted"/>
<keyword evidence="3" id="KW-1185">Reference proteome</keyword>
<evidence type="ECO:0000313" key="3">
    <source>
        <dbReference type="Proteomes" id="UP001153269"/>
    </source>
</evidence>
<sequence length="125" mass="14501">MEERRREDRSALRYTRQLAVPTVEHLSMELGPRESQSAHKRHFQKASHYQSNSNPHSSHDRRARHLNESKPEGGLYGNPAHHCMVDLWPGRRLEGFWGLCYTPPCLAIAAPQASPNQFPWFHYSD</sequence>
<feature type="compositionally biased region" description="Basic and acidic residues" evidence="1">
    <location>
        <begin position="57"/>
        <end position="71"/>
    </location>
</feature>
<reference evidence="2" key="1">
    <citation type="submission" date="2020-03" db="EMBL/GenBank/DDBJ databases">
        <authorList>
            <person name="Weist P."/>
        </authorList>
    </citation>
    <scope>NUCLEOTIDE SEQUENCE</scope>
</reference>
<accession>A0A9N7Z7P2</accession>
<evidence type="ECO:0000256" key="1">
    <source>
        <dbReference type="SAM" id="MobiDB-lite"/>
    </source>
</evidence>
<feature type="compositionally biased region" description="Polar residues" evidence="1">
    <location>
        <begin position="47"/>
        <end position="56"/>
    </location>
</feature>
<organism evidence="2 3">
    <name type="scientific">Pleuronectes platessa</name>
    <name type="common">European plaice</name>
    <dbReference type="NCBI Taxonomy" id="8262"/>
    <lineage>
        <taxon>Eukaryota</taxon>
        <taxon>Metazoa</taxon>
        <taxon>Chordata</taxon>
        <taxon>Craniata</taxon>
        <taxon>Vertebrata</taxon>
        <taxon>Euteleostomi</taxon>
        <taxon>Actinopterygii</taxon>
        <taxon>Neopterygii</taxon>
        <taxon>Teleostei</taxon>
        <taxon>Neoteleostei</taxon>
        <taxon>Acanthomorphata</taxon>
        <taxon>Carangaria</taxon>
        <taxon>Pleuronectiformes</taxon>
        <taxon>Pleuronectoidei</taxon>
        <taxon>Pleuronectidae</taxon>
        <taxon>Pleuronectes</taxon>
    </lineage>
</organism>
<gene>
    <name evidence="2" type="ORF">PLEPLA_LOCUS41250</name>
</gene>
<dbReference type="EMBL" id="CADEAL010004172">
    <property type="protein sequence ID" value="CAB1453496.1"/>
    <property type="molecule type" value="Genomic_DNA"/>
</dbReference>